<sequence>MPGLTGTINMARVSLQANQRAIELAGHNLANVSNPAYSRQRLSLQTAQGVPSEHGT</sequence>
<dbReference type="EMBL" id="UINC01043530">
    <property type="protein sequence ID" value="SVB47692.1"/>
    <property type="molecule type" value="Genomic_DNA"/>
</dbReference>
<feature type="non-terminal residue" evidence="1">
    <location>
        <position position="56"/>
    </location>
</feature>
<dbReference type="AlphaFoldDB" id="A0A382EBG0"/>
<evidence type="ECO:0000313" key="1">
    <source>
        <dbReference type="EMBL" id="SVB47692.1"/>
    </source>
</evidence>
<name>A0A382EBG0_9ZZZZ</name>
<proteinExistence type="predicted"/>
<protein>
    <recommendedName>
        <fullName evidence="2">Flagellar basal body rod protein N-terminal domain-containing protein</fullName>
    </recommendedName>
</protein>
<accession>A0A382EBG0</accession>
<evidence type="ECO:0008006" key="2">
    <source>
        <dbReference type="Google" id="ProtNLM"/>
    </source>
</evidence>
<organism evidence="1">
    <name type="scientific">marine metagenome</name>
    <dbReference type="NCBI Taxonomy" id="408172"/>
    <lineage>
        <taxon>unclassified sequences</taxon>
        <taxon>metagenomes</taxon>
        <taxon>ecological metagenomes</taxon>
    </lineage>
</organism>
<reference evidence="1" key="1">
    <citation type="submission" date="2018-05" db="EMBL/GenBank/DDBJ databases">
        <authorList>
            <person name="Lanie J.A."/>
            <person name="Ng W.-L."/>
            <person name="Kazmierczak K.M."/>
            <person name="Andrzejewski T.M."/>
            <person name="Davidsen T.M."/>
            <person name="Wayne K.J."/>
            <person name="Tettelin H."/>
            <person name="Glass J.I."/>
            <person name="Rusch D."/>
            <person name="Podicherti R."/>
            <person name="Tsui H.-C.T."/>
            <person name="Winkler M.E."/>
        </authorList>
    </citation>
    <scope>NUCLEOTIDE SEQUENCE</scope>
</reference>
<gene>
    <name evidence="1" type="ORF">METZ01_LOCUS200546</name>
</gene>